<evidence type="ECO:0000256" key="6">
    <source>
        <dbReference type="ARBA" id="ARBA00023136"/>
    </source>
</evidence>
<dbReference type="PANTHER" id="PTHR31376">
    <property type="entry name" value="OS09G0467300 PROTEIN-RELATED"/>
    <property type="match status" value="1"/>
</dbReference>
<keyword evidence="9" id="KW-1185">Reference proteome</keyword>
<dbReference type="InterPro" id="IPR030182">
    <property type="entry name" value="PUP_plant"/>
</dbReference>
<evidence type="ECO:0000313" key="9">
    <source>
        <dbReference type="Proteomes" id="UP000652761"/>
    </source>
</evidence>
<organism evidence="8 9">
    <name type="scientific">Colocasia esculenta</name>
    <name type="common">Wild taro</name>
    <name type="synonym">Arum esculentum</name>
    <dbReference type="NCBI Taxonomy" id="4460"/>
    <lineage>
        <taxon>Eukaryota</taxon>
        <taxon>Viridiplantae</taxon>
        <taxon>Streptophyta</taxon>
        <taxon>Embryophyta</taxon>
        <taxon>Tracheophyta</taxon>
        <taxon>Spermatophyta</taxon>
        <taxon>Magnoliopsida</taxon>
        <taxon>Liliopsida</taxon>
        <taxon>Araceae</taxon>
        <taxon>Aroideae</taxon>
        <taxon>Colocasieae</taxon>
        <taxon>Colocasia</taxon>
    </lineage>
</organism>
<feature type="transmembrane region" description="Helical" evidence="7">
    <location>
        <begin position="45"/>
        <end position="61"/>
    </location>
</feature>
<proteinExistence type="inferred from homology"/>
<dbReference type="PANTHER" id="PTHR31376:SF105">
    <property type="entry name" value="PURINE PERMEASE-RELATED"/>
    <property type="match status" value="1"/>
</dbReference>
<dbReference type="EMBL" id="NMUH01015324">
    <property type="protein sequence ID" value="MQM23180.1"/>
    <property type="molecule type" value="Genomic_DNA"/>
</dbReference>
<evidence type="ECO:0000256" key="1">
    <source>
        <dbReference type="ARBA" id="ARBA00004370"/>
    </source>
</evidence>
<dbReference type="Pfam" id="PF16913">
    <property type="entry name" value="PUNUT"/>
    <property type="match status" value="1"/>
</dbReference>
<feature type="non-terminal residue" evidence="8">
    <location>
        <position position="71"/>
    </location>
</feature>
<keyword evidence="3" id="KW-0813">Transport</keyword>
<keyword evidence="6 7" id="KW-0472">Membrane</keyword>
<reference evidence="8" key="1">
    <citation type="submission" date="2017-07" db="EMBL/GenBank/DDBJ databases">
        <title>Taro Niue Genome Assembly and Annotation.</title>
        <authorList>
            <person name="Atibalentja N."/>
            <person name="Keating K."/>
            <person name="Fields C.J."/>
        </authorList>
    </citation>
    <scope>NUCLEOTIDE SEQUENCE</scope>
    <source>
        <strain evidence="8">Niue_2</strain>
        <tissue evidence="8">Leaf</tissue>
    </source>
</reference>
<dbReference type="GO" id="GO:0005345">
    <property type="term" value="F:purine nucleobase transmembrane transporter activity"/>
    <property type="evidence" value="ECO:0007669"/>
    <property type="project" value="UniProtKB-ARBA"/>
</dbReference>
<keyword evidence="5 7" id="KW-1133">Transmembrane helix</keyword>
<dbReference type="GO" id="GO:0016020">
    <property type="term" value="C:membrane"/>
    <property type="evidence" value="ECO:0007669"/>
    <property type="project" value="UniProtKB-SubCell"/>
</dbReference>
<accession>A0A843XW13</accession>
<evidence type="ECO:0000256" key="3">
    <source>
        <dbReference type="ARBA" id="ARBA00022448"/>
    </source>
</evidence>
<dbReference type="Proteomes" id="UP000652761">
    <property type="component" value="Unassembled WGS sequence"/>
</dbReference>
<dbReference type="GO" id="GO:0015211">
    <property type="term" value="F:purine nucleoside transmembrane transporter activity"/>
    <property type="evidence" value="ECO:0007669"/>
    <property type="project" value="InterPro"/>
</dbReference>
<comment type="caution">
    <text evidence="8">The sequence shown here is derived from an EMBL/GenBank/DDBJ whole genome shotgun (WGS) entry which is preliminary data.</text>
</comment>
<keyword evidence="4 7" id="KW-0812">Transmembrane</keyword>
<name>A0A843XW13_COLES</name>
<dbReference type="AlphaFoldDB" id="A0A843XW13"/>
<evidence type="ECO:0000256" key="7">
    <source>
        <dbReference type="SAM" id="Phobius"/>
    </source>
</evidence>
<evidence type="ECO:0000256" key="2">
    <source>
        <dbReference type="ARBA" id="ARBA00006213"/>
    </source>
</evidence>
<evidence type="ECO:0000313" key="8">
    <source>
        <dbReference type="EMBL" id="MQM23180.1"/>
    </source>
</evidence>
<evidence type="ECO:0000256" key="5">
    <source>
        <dbReference type="ARBA" id="ARBA00022989"/>
    </source>
</evidence>
<protein>
    <submittedName>
        <fullName evidence="8">Uncharacterized protein</fullName>
    </submittedName>
</protein>
<feature type="transmembrane region" description="Helical" evidence="7">
    <location>
        <begin position="5"/>
        <end position="25"/>
    </location>
</feature>
<comment type="similarity">
    <text evidence="2">Belongs to the purine permeases (TC 2.A.7.14) family.</text>
</comment>
<gene>
    <name evidence="8" type="ORF">Taro_056243</name>
</gene>
<sequence>MSVGYVGVIFCSSSLLAGVVIATLMPLGEILPVLVLHERFNKGKGLALALSIWGFVSYLYGEYRQQKRQKR</sequence>
<dbReference type="OrthoDB" id="1865379at2759"/>
<comment type="subcellular location">
    <subcellularLocation>
        <location evidence="1">Membrane</location>
    </subcellularLocation>
</comment>
<evidence type="ECO:0000256" key="4">
    <source>
        <dbReference type="ARBA" id="ARBA00022692"/>
    </source>
</evidence>